<keyword evidence="3" id="KW-1185">Reference proteome</keyword>
<accession>A0A7L9WLH6</accession>
<dbReference type="AlphaFoldDB" id="A0A7L9WLH6"/>
<dbReference type="GO" id="GO:0003677">
    <property type="term" value="F:DNA binding"/>
    <property type="evidence" value="ECO:0007669"/>
    <property type="project" value="InterPro"/>
</dbReference>
<gene>
    <name evidence="2" type="ORF">F3W81_03175</name>
</gene>
<reference evidence="2 3" key="1">
    <citation type="submission" date="2019-10" db="EMBL/GenBank/DDBJ databases">
        <title>Pseudopuniceibacterium sp. HQ09 islated from Antarctica.</title>
        <authorList>
            <person name="Liao L."/>
            <person name="Su S."/>
            <person name="Chen B."/>
            <person name="Yu Y."/>
        </authorList>
    </citation>
    <scope>NUCLEOTIDE SEQUENCE [LARGE SCALE GENOMIC DNA]</scope>
    <source>
        <strain evidence="2 3">HQ09</strain>
    </source>
</reference>
<dbReference type="SUPFAM" id="SSF46785">
    <property type="entry name" value="Winged helix' DNA-binding domain"/>
    <property type="match status" value="1"/>
</dbReference>
<dbReference type="Proteomes" id="UP000594118">
    <property type="component" value="Chromosome"/>
</dbReference>
<dbReference type="PANTHER" id="PTHR30136">
    <property type="entry name" value="HELIX-TURN-HELIX TRANSCRIPTIONAL REGULATOR, ICLR FAMILY"/>
    <property type="match status" value="1"/>
</dbReference>
<dbReference type="InterPro" id="IPR005471">
    <property type="entry name" value="Tscrpt_reg_IclR_N"/>
</dbReference>
<evidence type="ECO:0000313" key="2">
    <source>
        <dbReference type="EMBL" id="QOL79910.1"/>
    </source>
</evidence>
<dbReference type="PROSITE" id="PS51077">
    <property type="entry name" value="HTH_ICLR"/>
    <property type="match status" value="1"/>
</dbReference>
<proteinExistence type="predicted"/>
<sequence>MTDMTNSNTTNQSTVAAFSILEEVAAQSQPSRVTDLGIPLGMPRARVYRYLQTLVSLGCVLQDPVTERYRLRLKLFHIGQAIADGTQLTSVTRGRCMPAWSPN</sequence>
<dbReference type="PANTHER" id="PTHR30136:SF24">
    <property type="entry name" value="HTH-TYPE TRANSCRIPTIONAL REPRESSOR ALLR"/>
    <property type="match status" value="1"/>
</dbReference>
<feature type="domain" description="HTH iclR-type" evidence="1">
    <location>
        <begin position="11"/>
        <end position="73"/>
    </location>
</feature>
<dbReference type="GO" id="GO:0003700">
    <property type="term" value="F:DNA-binding transcription factor activity"/>
    <property type="evidence" value="ECO:0007669"/>
    <property type="project" value="TreeGrafter"/>
</dbReference>
<name>A0A7L9WLH6_9RHOB</name>
<dbReference type="KEGG" id="pshq:F3W81_03175"/>
<dbReference type="GO" id="GO:0045892">
    <property type="term" value="P:negative regulation of DNA-templated transcription"/>
    <property type="evidence" value="ECO:0007669"/>
    <property type="project" value="TreeGrafter"/>
</dbReference>
<evidence type="ECO:0000313" key="3">
    <source>
        <dbReference type="Proteomes" id="UP000594118"/>
    </source>
</evidence>
<dbReference type="InterPro" id="IPR050707">
    <property type="entry name" value="HTH_MetabolicPath_Reg"/>
</dbReference>
<dbReference type="RefSeq" id="WP_226941830.1">
    <property type="nucleotide sequence ID" value="NZ_CP045201.1"/>
</dbReference>
<dbReference type="SMART" id="SM00346">
    <property type="entry name" value="HTH_ICLR"/>
    <property type="match status" value="1"/>
</dbReference>
<protein>
    <submittedName>
        <fullName evidence="2">Helix-turn-helix domain-containing protein</fullName>
    </submittedName>
</protein>
<organism evidence="2 3">
    <name type="scientific">Pseudooceanicola spongiae</name>
    <dbReference type="NCBI Taxonomy" id="2613965"/>
    <lineage>
        <taxon>Bacteria</taxon>
        <taxon>Pseudomonadati</taxon>
        <taxon>Pseudomonadota</taxon>
        <taxon>Alphaproteobacteria</taxon>
        <taxon>Rhodobacterales</taxon>
        <taxon>Paracoccaceae</taxon>
        <taxon>Pseudooceanicola</taxon>
    </lineage>
</organism>
<dbReference type="InterPro" id="IPR036390">
    <property type="entry name" value="WH_DNA-bd_sf"/>
</dbReference>
<dbReference type="Pfam" id="PF09339">
    <property type="entry name" value="HTH_IclR"/>
    <property type="match status" value="1"/>
</dbReference>
<dbReference type="Gene3D" id="1.10.10.10">
    <property type="entry name" value="Winged helix-like DNA-binding domain superfamily/Winged helix DNA-binding domain"/>
    <property type="match status" value="1"/>
</dbReference>
<dbReference type="InterPro" id="IPR036388">
    <property type="entry name" value="WH-like_DNA-bd_sf"/>
</dbReference>
<evidence type="ECO:0000259" key="1">
    <source>
        <dbReference type="PROSITE" id="PS51077"/>
    </source>
</evidence>
<dbReference type="EMBL" id="CP045201">
    <property type="protein sequence ID" value="QOL79910.1"/>
    <property type="molecule type" value="Genomic_DNA"/>
</dbReference>